<keyword evidence="2" id="KW-1185">Reference proteome</keyword>
<proteinExistence type="predicted"/>
<dbReference type="EMBL" id="CAAALY010257546">
    <property type="protein sequence ID" value="VEL38322.1"/>
    <property type="molecule type" value="Genomic_DNA"/>
</dbReference>
<protein>
    <submittedName>
        <fullName evidence="1">Uncharacterized protein</fullName>
    </submittedName>
</protein>
<gene>
    <name evidence="1" type="ORF">PXEA_LOCUS31762</name>
</gene>
<evidence type="ECO:0000313" key="1">
    <source>
        <dbReference type="EMBL" id="VEL38322.1"/>
    </source>
</evidence>
<sequence>MRTLLVGLQLVRRPIRLTRMSLQPPKLSTVTTTTVSLDTTARPTQSTSVSSRKRSTIIFPVMAANLSHSSLSTGLANASVPDEFFTPNNRTSRAVACSVDSSIVAMEQPCQSAGLICSSSYLLPA</sequence>
<accession>A0A3S5AUW9</accession>
<name>A0A3S5AUW9_9PLAT</name>
<dbReference type="Proteomes" id="UP000784294">
    <property type="component" value="Unassembled WGS sequence"/>
</dbReference>
<organism evidence="1 2">
    <name type="scientific">Protopolystoma xenopodis</name>
    <dbReference type="NCBI Taxonomy" id="117903"/>
    <lineage>
        <taxon>Eukaryota</taxon>
        <taxon>Metazoa</taxon>
        <taxon>Spiralia</taxon>
        <taxon>Lophotrochozoa</taxon>
        <taxon>Platyhelminthes</taxon>
        <taxon>Monogenea</taxon>
        <taxon>Polyopisthocotylea</taxon>
        <taxon>Polystomatidea</taxon>
        <taxon>Polystomatidae</taxon>
        <taxon>Protopolystoma</taxon>
    </lineage>
</organism>
<dbReference type="AlphaFoldDB" id="A0A3S5AUW9"/>
<comment type="caution">
    <text evidence="1">The sequence shown here is derived from an EMBL/GenBank/DDBJ whole genome shotgun (WGS) entry which is preliminary data.</text>
</comment>
<evidence type="ECO:0000313" key="2">
    <source>
        <dbReference type="Proteomes" id="UP000784294"/>
    </source>
</evidence>
<reference evidence="1" key="1">
    <citation type="submission" date="2018-11" db="EMBL/GenBank/DDBJ databases">
        <authorList>
            <consortium name="Pathogen Informatics"/>
        </authorList>
    </citation>
    <scope>NUCLEOTIDE SEQUENCE</scope>
</reference>